<keyword evidence="2" id="KW-0472">Membrane</keyword>
<dbReference type="InterPro" id="IPR001478">
    <property type="entry name" value="PDZ"/>
</dbReference>
<feature type="transmembrane region" description="Helical" evidence="2">
    <location>
        <begin position="12"/>
        <end position="35"/>
    </location>
</feature>
<feature type="active site" evidence="1">
    <location>
        <position position="285"/>
    </location>
</feature>
<keyword evidence="1" id="KW-0378">Hydrolase</keyword>
<keyword evidence="1" id="KW-0720">Serine protease</keyword>
<dbReference type="InterPro" id="IPR008269">
    <property type="entry name" value="Lon_proteolytic"/>
</dbReference>
<dbReference type="Gene3D" id="2.30.42.10">
    <property type="match status" value="1"/>
</dbReference>
<dbReference type="SUPFAM" id="SSF50156">
    <property type="entry name" value="PDZ domain-like"/>
    <property type="match status" value="1"/>
</dbReference>
<comment type="similarity">
    <text evidence="1">Belongs to the peptidase S16 family.</text>
</comment>
<dbReference type="InterPro" id="IPR036034">
    <property type="entry name" value="PDZ_sf"/>
</dbReference>
<protein>
    <recommendedName>
        <fullName evidence="1">endopeptidase La</fullName>
        <ecNumber evidence="1">3.4.21.53</ecNumber>
    </recommendedName>
</protein>
<dbReference type="RefSeq" id="WP_094092475.1">
    <property type="nucleotide sequence ID" value="NZ_BMHF01000008.1"/>
</dbReference>
<dbReference type="Pfam" id="PF13180">
    <property type="entry name" value="PDZ_2"/>
    <property type="match status" value="1"/>
</dbReference>
<keyword evidence="5" id="KW-1185">Reference proteome</keyword>
<feature type="domain" description="Lon proteolytic" evidence="3">
    <location>
        <begin position="234"/>
        <end position="336"/>
    </location>
</feature>
<dbReference type="NCBIfam" id="NF041438">
    <property type="entry name" value="SepM_fam_S16"/>
    <property type="match status" value="1"/>
</dbReference>
<keyword evidence="2" id="KW-1133">Transmembrane helix</keyword>
<evidence type="ECO:0000313" key="4">
    <source>
        <dbReference type="EMBL" id="GGA40115.1"/>
    </source>
</evidence>
<dbReference type="SUPFAM" id="SSF54211">
    <property type="entry name" value="Ribosomal protein S5 domain 2-like"/>
    <property type="match status" value="1"/>
</dbReference>
<name>A0ABQ1GAR6_9BACL</name>
<evidence type="ECO:0000256" key="2">
    <source>
        <dbReference type="SAM" id="Phobius"/>
    </source>
</evidence>
<feature type="active site" evidence="1">
    <location>
        <position position="240"/>
    </location>
</feature>
<dbReference type="EC" id="3.4.21.53" evidence="1"/>
<sequence length="341" mass="36907">MKRKGWKVLRPALAGVVFILFVYVLVFMPLPYIIYQPGTAEQVGPMVSIADGDKEEKGTFMLTTVSSRYANVVYYLAAKLDKNAEVDPKPKRNEAEYSALQVSYMTGSQSSAIEAAYKKAGVKYTNEPQYISILGHVDGVTSKGDFQANDILSSVDGKKIKTSEELSDLLAAKKPGDHVDVKLMRNGKEIDQDVELVELKDANGTVRPGLGISIAQRIDIVSADEGKKVNFAKTDIGGPSAGLMFTLEIYNQLTPGDLSKGHRISGTGTIDANGNVGEIGGVQFKIVAANREKAEVFFVPEGNYADAEKKAKSIGTSMRLVPVKTLDDALNYLDQMKAVGE</sequence>
<dbReference type="Proteomes" id="UP000609323">
    <property type="component" value="Unassembled WGS sequence"/>
</dbReference>
<dbReference type="PANTHER" id="PTHR10046">
    <property type="entry name" value="ATP DEPENDENT LON PROTEASE FAMILY MEMBER"/>
    <property type="match status" value="1"/>
</dbReference>
<accession>A0ABQ1GAR6</accession>
<dbReference type="Gene3D" id="3.30.230.10">
    <property type="match status" value="1"/>
</dbReference>
<dbReference type="InterPro" id="IPR020568">
    <property type="entry name" value="Ribosomal_Su5_D2-typ_SF"/>
</dbReference>
<comment type="caution">
    <text evidence="4">The sequence shown here is derived from an EMBL/GenBank/DDBJ whole genome shotgun (WGS) entry which is preliminary data.</text>
</comment>
<dbReference type="InterPro" id="IPR014721">
    <property type="entry name" value="Ribsml_uS5_D2-typ_fold_subgr"/>
</dbReference>
<dbReference type="Pfam" id="PF05362">
    <property type="entry name" value="Lon_C"/>
    <property type="match status" value="1"/>
</dbReference>
<dbReference type="PROSITE" id="PS51786">
    <property type="entry name" value="LON_PROTEOLYTIC"/>
    <property type="match status" value="1"/>
</dbReference>
<comment type="catalytic activity">
    <reaction evidence="1">
        <text>Hydrolysis of proteins in presence of ATP.</text>
        <dbReference type="EC" id="3.4.21.53"/>
    </reaction>
</comment>
<reference evidence="5" key="1">
    <citation type="journal article" date="2019" name="Int. J. Syst. Evol. Microbiol.">
        <title>The Global Catalogue of Microorganisms (GCM) 10K type strain sequencing project: providing services to taxonomists for standard genome sequencing and annotation.</title>
        <authorList>
            <consortium name="The Broad Institute Genomics Platform"/>
            <consortium name="The Broad Institute Genome Sequencing Center for Infectious Disease"/>
            <person name="Wu L."/>
            <person name="Ma J."/>
        </authorList>
    </citation>
    <scope>NUCLEOTIDE SEQUENCE [LARGE SCALE GENOMIC DNA]</scope>
    <source>
        <strain evidence="5">CGMCC 1.15044</strain>
    </source>
</reference>
<proteinExistence type="inferred from homology"/>
<gene>
    <name evidence="4" type="ORF">GCM10010917_26730</name>
</gene>
<organism evidence="4 5">
    <name type="scientific">Paenibacillus physcomitrellae</name>
    <dbReference type="NCBI Taxonomy" id="1619311"/>
    <lineage>
        <taxon>Bacteria</taxon>
        <taxon>Bacillati</taxon>
        <taxon>Bacillota</taxon>
        <taxon>Bacilli</taxon>
        <taxon>Bacillales</taxon>
        <taxon>Paenibacillaceae</taxon>
        <taxon>Paenibacillus</taxon>
    </lineage>
</organism>
<keyword evidence="1" id="KW-0645">Protease</keyword>
<evidence type="ECO:0000313" key="5">
    <source>
        <dbReference type="Proteomes" id="UP000609323"/>
    </source>
</evidence>
<keyword evidence="2" id="KW-0812">Transmembrane</keyword>
<evidence type="ECO:0000259" key="3">
    <source>
        <dbReference type="PROSITE" id="PS51786"/>
    </source>
</evidence>
<evidence type="ECO:0000256" key="1">
    <source>
        <dbReference type="PROSITE-ProRule" id="PRU01122"/>
    </source>
</evidence>
<dbReference type="EMBL" id="BMHF01000008">
    <property type="protein sequence ID" value="GGA40115.1"/>
    <property type="molecule type" value="Genomic_DNA"/>
</dbReference>
<dbReference type="InterPro" id="IPR027065">
    <property type="entry name" value="Lon_Prtase"/>
</dbReference>